<dbReference type="AlphaFoldDB" id="A0A9W9A042"/>
<reference evidence="3" key="2">
    <citation type="journal article" date="2023" name="Proc. Natl. Acad. Sci. U.S.A.">
        <title>A global phylogenomic analysis of the shiitake genus Lentinula.</title>
        <authorList>
            <person name="Sierra-Patev S."/>
            <person name="Min B."/>
            <person name="Naranjo-Ortiz M."/>
            <person name="Looney B."/>
            <person name="Konkel Z."/>
            <person name="Slot J.C."/>
            <person name="Sakamoto Y."/>
            <person name="Steenwyk J.L."/>
            <person name="Rokas A."/>
            <person name="Carro J."/>
            <person name="Camarero S."/>
            <person name="Ferreira P."/>
            <person name="Molpeceres G."/>
            <person name="Ruiz-Duenas F.J."/>
            <person name="Serrano A."/>
            <person name="Henrissat B."/>
            <person name="Drula E."/>
            <person name="Hughes K.W."/>
            <person name="Mata J.L."/>
            <person name="Ishikawa N.K."/>
            <person name="Vargas-Isla R."/>
            <person name="Ushijima S."/>
            <person name="Smith C.A."/>
            <person name="Donoghue J."/>
            <person name="Ahrendt S."/>
            <person name="Andreopoulos W."/>
            <person name="He G."/>
            <person name="LaButti K."/>
            <person name="Lipzen A."/>
            <person name="Ng V."/>
            <person name="Riley R."/>
            <person name="Sandor L."/>
            <person name="Barry K."/>
            <person name="Martinez A.T."/>
            <person name="Xiao Y."/>
            <person name="Gibbons J.G."/>
            <person name="Terashima K."/>
            <person name="Grigoriev I.V."/>
            <person name="Hibbett D."/>
        </authorList>
    </citation>
    <scope>NUCLEOTIDE SEQUENCE</scope>
    <source>
        <strain evidence="3">Sp2 HRB7682 ss15</strain>
    </source>
</reference>
<keyword evidence="2" id="KW-0732">Signal</keyword>
<reference evidence="3" key="1">
    <citation type="submission" date="2022-08" db="EMBL/GenBank/DDBJ databases">
        <authorList>
            <consortium name="DOE Joint Genome Institute"/>
            <person name="Min B."/>
            <person name="Riley R."/>
            <person name="Sierra-Patev S."/>
            <person name="Naranjo-Ortiz M."/>
            <person name="Looney B."/>
            <person name="Konkel Z."/>
            <person name="Slot J.C."/>
            <person name="Sakamoto Y."/>
            <person name="Steenwyk J.L."/>
            <person name="Rokas A."/>
            <person name="Carro J."/>
            <person name="Camarero S."/>
            <person name="Ferreira P."/>
            <person name="Molpeceres G."/>
            <person name="Ruiz-Duenas F.J."/>
            <person name="Serrano A."/>
            <person name="Henrissat B."/>
            <person name="Drula E."/>
            <person name="Hughes K.W."/>
            <person name="Mata J.L."/>
            <person name="Ishikawa N.K."/>
            <person name="Vargas-Isla R."/>
            <person name="Ushijima S."/>
            <person name="Smith C.A."/>
            <person name="Ahrendt S."/>
            <person name="Andreopoulos W."/>
            <person name="He G."/>
            <person name="Labutti K."/>
            <person name="Lipzen A."/>
            <person name="Ng V."/>
            <person name="Sandor L."/>
            <person name="Barry K."/>
            <person name="Martinez A.T."/>
            <person name="Xiao Y."/>
            <person name="Gibbons J.G."/>
            <person name="Terashima K."/>
            <person name="Hibbett D.S."/>
            <person name="Grigoriev I.V."/>
        </authorList>
    </citation>
    <scope>NUCLEOTIDE SEQUENCE</scope>
    <source>
        <strain evidence="3">Sp2 HRB7682 ss15</strain>
    </source>
</reference>
<sequence length="250" mass="28736">MYLRFLAYAILALDGVVRDATGTLMIADDAQLEEYSIYVFSLSTPVAAEKLAAGRADFMHGVHRMRRGFEDCEGVENLENIDIPRNGFCGQFTLHPYYDCHTPNHVPQTNDVPSSPLCNRRDESPPSDSRYTLQFLDDNPIFEQNYIPKNTDGASHCGHNSSFRPFTFLFHYRYGPSALIHKATVPVGRSMKLRHDRAKERKRKKSERQEGAMDNFTLWTIKAVFEAYDPLDVLKMILPWYDNEIEEAFD</sequence>
<evidence type="ECO:0000256" key="2">
    <source>
        <dbReference type="SAM" id="SignalP"/>
    </source>
</evidence>
<comment type="caution">
    <text evidence="3">The sequence shown here is derived from an EMBL/GenBank/DDBJ whole genome shotgun (WGS) entry which is preliminary data.</text>
</comment>
<evidence type="ECO:0000256" key="1">
    <source>
        <dbReference type="SAM" id="MobiDB-lite"/>
    </source>
</evidence>
<accession>A0A9W9A042</accession>
<proteinExistence type="predicted"/>
<feature type="region of interest" description="Disordered" evidence="1">
    <location>
        <begin position="108"/>
        <end position="129"/>
    </location>
</feature>
<feature type="chain" id="PRO_5040761400" evidence="2">
    <location>
        <begin position="23"/>
        <end position="250"/>
    </location>
</feature>
<gene>
    <name evidence="3" type="ORF">C8J55DRAFT_608314</name>
</gene>
<dbReference type="EMBL" id="JANVFS010000033">
    <property type="protein sequence ID" value="KAJ4469917.1"/>
    <property type="molecule type" value="Genomic_DNA"/>
</dbReference>
<feature type="compositionally biased region" description="Polar residues" evidence="1">
    <location>
        <begin position="108"/>
        <end position="117"/>
    </location>
</feature>
<name>A0A9W9A042_9AGAR</name>
<organism evidence="3 4">
    <name type="scientific">Lentinula lateritia</name>
    <dbReference type="NCBI Taxonomy" id="40482"/>
    <lineage>
        <taxon>Eukaryota</taxon>
        <taxon>Fungi</taxon>
        <taxon>Dikarya</taxon>
        <taxon>Basidiomycota</taxon>
        <taxon>Agaricomycotina</taxon>
        <taxon>Agaricomycetes</taxon>
        <taxon>Agaricomycetidae</taxon>
        <taxon>Agaricales</taxon>
        <taxon>Marasmiineae</taxon>
        <taxon>Omphalotaceae</taxon>
        <taxon>Lentinula</taxon>
    </lineage>
</organism>
<protein>
    <submittedName>
        <fullName evidence="3">Uncharacterized protein</fullName>
    </submittedName>
</protein>
<feature type="signal peptide" evidence="2">
    <location>
        <begin position="1"/>
        <end position="22"/>
    </location>
</feature>
<evidence type="ECO:0000313" key="3">
    <source>
        <dbReference type="EMBL" id="KAJ4469917.1"/>
    </source>
</evidence>
<evidence type="ECO:0000313" key="4">
    <source>
        <dbReference type="Proteomes" id="UP001150238"/>
    </source>
</evidence>
<dbReference type="Proteomes" id="UP001150238">
    <property type="component" value="Unassembled WGS sequence"/>
</dbReference>